<comment type="caution">
    <text evidence="3">The sequence shown here is derived from an EMBL/GenBank/DDBJ whole genome shotgun (WGS) entry which is preliminary data.</text>
</comment>
<dbReference type="InterPro" id="IPR002939">
    <property type="entry name" value="DnaJ_C"/>
</dbReference>
<reference evidence="3 4" key="1">
    <citation type="submission" date="2022-02" db="EMBL/GenBank/DDBJ databases">
        <title>Genome sequence data of Kingella unionensis sp. nov. strain CICC 24913 (CCUG 75125).</title>
        <authorList>
            <person name="Xiao M."/>
        </authorList>
    </citation>
    <scope>NUCLEOTIDE SEQUENCE [LARGE SCALE GENOMIC DNA]</scope>
    <source>
        <strain evidence="3 4">CICC 24913</strain>
    </source>
</reference>
<evidence type="ECO:0000259" key="2">
    <source>
        <dbReference type="PROSITE" id="PS50076"/>
    </source>
</evidence>
<sequence length="310" mass="34311">MPEATHYQVLGVAPDADAAEIKKAYRKLVRRYHPDVSKEPDAAEKTVAVNLAYETLSDPERRAAYDEELARPQGASHGNPFAGGQPENGFAYRYGGFGGEPFDAGDFHFEDLFTAFRQQQQAQAREPQRGEDQHAELAVDIYAAYTGAERSLKLNVPSFDDYGRPVYQEKTLNVKIPKGIGEGQQIRLSGQGLPGRNGAPAGDLYLKIRFHERPDLYVKDKKDVYQTIDVMPWQAVLGGKITVATAGGRLQVSLPENCQSGKTIRLKGKGIPAREAGDLYLKLRITVPDIRNEADRAAWQQLAEHFADQA</sequence>
<dbReference type="SMART" id="SM00271">
    <property type="entry name" value="DnaJ"/>
    <property type="match status" value="1"/>
</dbReference>
<dbReference type="Gene3D" id="2.60.260.20">
    <property type="entry name" value="Urease metallochaperone UreE, N-terminal domain"/>
    <property type="match status" value="2"/>
</dbReference>
<organism evidence="3 4">
    <name type="scientific">Kingella pumchi</name>
    <dbReference type="NCBI Taxonomy" id="2779506"/>
    <lineage>
        <taxon>Bacteria</taxon>
        <taxon>Pseudomonadati</taxon>
        <taxon>Pseudomonadota</taxon>
        <taxon>Betaproteobacteria</taxon>
        <taxon>Neisseriales</taxon>
        <taxon>Neisseriaceae</taxon>
        <taxon>Kingella</taxon>
    </lineage>
</organism>
<feature type="domain" description="J" evidence="2">
    <location>
        <begin position="5"/>
        <end position="69"/>
    </location>
</feature>
<dbReference type="InterPro" id="IPR036869">
    <property type="entry name" value="J_dom_sf"/>
</dbReference>
<dbReference type="SUPFAM" id="SSF46565">
    <property type="entry name" value="Chaperone J-domain"/>
    <property type="match status" value="1"/>
</dbReference>
<dbReference type="CDD" id="cd06257">
    <property type="entry name" value="DnaJ"/>
    <property type="match status" value="1"/>
</dbReference>
<dbReference type="InterPro" id="IPR001623">
    <property type="entry name" value="DnaJ_domain"/>
</dbReference>
<dbReference type="EMBL" id="JAKOOW010000018">
    <property type="protein sequence ID" value="MCG6503727.1"/>
    <property type="molecule type" value="Genomic_DNA"/>
</dbReference>
<dbReference type="Pfam" id="PF00226">
    <property type="entry name" value="DnaJ"/>
    <property type="match status" value="1"/>
</dbReference>
<evidence type="ECO:0000256" key="1">
    <source>
        <dbReference type="ARBA" id="ARBA00023186"/>
    </source>
</evidence>
<accession>A0ABS9NLR4</accession>
<protein>
    <submittedName>
        <fullName evidence="3">DnaJ domain-containing protein</fullName>
    </submittedName>
</protein>
<dbReference type="PROSITE" id="PS50076">
    <property type="entry name" value="DNAJ_2"/>
    <property type="match status" value="1"/>
</dbReference>
<dbReference type="InterPro" id="IPR008971">
    <property type="entry name" value="HSP40/DnaJ_pept-bd"/>
</dbReference>
<evidence type="ECO:0000313" key="4">
    <source>
        <dbReference type="Proteomes" id="UP001298424"/>
    </source>
</evidence>
<proteinExistence type="predicted"/>
<keyword evidence="4" id="KW-1185">Reference proteome</keyword>
<dbReference type="CDD" id="cd10747">
    <property type="entry name" value="DnaJ_C"/>
    <property type="match status" value="1"/>
</dbReference>
<dbReference type="Gene3D" id="1.10.287.110">
    <property type="entry name" value="DnaJ domain"/>
    <property type="match status" value="1"/>
</dbReference>
<dbReference type="Pfam" id="PF01556">
    <property type="entry name" value="DnaJ_C"/>
    <property type="match status" value="1"/>
</dbReference>
<dbReference type="Proteomes" id="UP001298424">
    <property type="component" value="Unassembled WGS sequence"/>
</dbReference>
<evidence type="ECO:0000313" key="3">
    <source>
        <dbReference type="EMBL" id="MCG6503727.1"/>
    </source>
</evidence>
<keyword evidence="1" id="KW-0143">Chaperone</keyword>
<dbReference type="SUPFAM" id="SSF49493">
    <property type="entry name" value="HSP40/DnaJ peptide-binding domain"/>
    <property type="match status" value="2"/>
</dbReference>
<dbReference type="RefSeq" id="WP_238746294.1">
    <property type="nucleotide sequence ID" value="NZ_JAKOOW010000018.1"/>
</dbReference>
<dbReference type="PRINTS" id="PR00625">
    <property type="entry name" value="JDOMAIN"/>
</dbReference>
<dbReference type="PANTHER" id="PTHR43096">
    <property type="entry name" value="DNAJ HOMOLOG 1, MITOCHONDRIAL-RELATED"/>
    <property type="match status" value="1"/>
</dbReference>
<dbReference type="PANTHER" id="PTHR43096:SF52">
    <property type="entry name" value="DNAJ HOMOLOG 1, MITOCHONDRIAL-RELATED"/>
    <property type="match status" value="1"/>
</dbReference>
<name>A0ABS9NLR4_9NEIS</name>
<gene>
    <name evidence="3" type="ORF">MB824_04340</name>
</gene>